<proteinExistence type="predicted"/>
<evidence type="ECO:0000313" key="2">
    <source>
        <dbReference type="Proteomes" id="UP001055811"/>
    </source>
</evidence>
<sequence length="293" mass="32565">MEPNPPKFLTENWLRLNSHQNQESQPQNDDVEEEQEEALSLCDLATSKHDNPEATHPKEPFSDEDFDFSSAGTTLPESKMCSADELFFRGKILPFKHPVNLPFGFMNSFSGSEPASVVSSRSSSTRSNNSGTSGSSNTSGSEFTGSKPTIRNRNQFHSHPSPTPQIRTRSGRHSNPKTSSKWSFLQLGVMKAQEIGLEDLKNRSQRSHGSSMKDQDQKKKKMKISFLGGCTCTIENTVCSRIPMVKPTGLKEEETKSRVSKESNVGRSTKHAVSSHRTSEWLKQLSIQESASL</sequence>
<protein>
    <submittedName>
        <fullName evidence="1">Uncharacterized protein</fullName>
    </submittedName>
</protein>
<reference evidence="2" key="1">
    <citation type="journal article" date="2022" name="Mol. Ecol. Resour.">
        <title>The genomes of chicory, endive, great burdock and yacon provide insights into Asteraceae palaeo-polyploidization history and plant inulin production.</title>
        <authorList>
            <person name="Fan W."/>
            <person name="Wang S."/>
            <person name="Wang H."/>
            <person name="Wang A."/>
            <person name="Jiang F."/>
            <person name="Liu H."/>
            <person name="Zhao H."/>
            <person name="Xu D."/>
            <person name="Zhang Y."/>
        </authorList>
    </citation>
    <scope>NUCLEOTIDE SEQUENCE [LARGE SCALE GENOMIC DNA]</scope>
    <source>
        <strain evidence="2">cv. Punajuju</strain>
    </source>
</reference>
<dbReference type="EMBL" id="CM042016">
    <property type="protein sequence ID" value="KAI3699548.1"/>
    <property type="molecule type" value="Genomic_DNA"/>
</dbReference>
<name>A0ACB8ZPL6_CICIN</name>
<dbReference type="Proteomes" id="UP001055811">
    <property type="component" value="Linkage Group LG08"/>
</dbReference>
<comment type="caution">
    <text evidence="1">The sequence shown here is derived from an EMBL/GenBank/DDBJ whole genome shotgun (WGS) entry which is preliminary data.</text>
</comment>
<accession>A0ACB8ZPL6</accession>
<organism evidence="1 2">
    <name type="scientific">Cichorium intybus</name>
    <name type="common">Chicory</name>
    <dbReference type="NCBI Taxonomy" id="13427"/>
    <lineage>
        <taxon>Eukaryota</taxon>
        <taxon>Viridiplantae</taxon>
        <taxon>Streptophyta</taxon>
        <taxon>Embryophyta</taxon>
        <taxon>Tracheophyta</taxon>
        <taxon>Spermatophyta</taxon>
        <taxon>Magnoliopsida</taxon>
        <taxon>eudicotyledons</taxon>
        <taxon>Gunneridae</taxon>
        <taxon>Pentapetalae</taxon>
        <taxon>asterids</taxon>
        <taxon>campanulids</taxon>
        <taxon>Asterales</taxon>
        <taxon>Asteraceae</taxon>
        <taxon>Cichorioideae</taxon>
        <taxon>Cichorieae</taxon>
        <taxon>Cichoriinae</taxon>
        <taxon>Cichorium</taxon>
    </lineage>
</organism>
<keyword evidence="2" id="KW-1185">Reference proteome</keyword>
<reference evidence="1 2" key="2">
    <citation type="journal article" date="2022" name="Mol. Ecol. Resour.">
        <title>The genomes of chicory, endive, great burdock and yacon provide insights into Asteraceae paleo-polyploidization history and plant inulin production.</title>
        <authorList>
            <person name="Fan W."/>
            <person name="Wang S."/>
            <person name="Wang H."/>
            <person name="Wang A."/>
            <person name="Jiang F."/>
            <person name="Liu H."/>
            <person name="Zhao H."/>
            <person name="Xu D."/>
            <person name="Zhang Y."/>
        </authorList>
    </citation>
    <scope>NUCLEOTIDE SEQUENCE [LARGE SCALE GENOMIC DNA]</scope>
    <source>
        <strain evidence="2">cv. Punajuju</strain>
        <tissue evidence="1">Leaves</tissue>
    </source>
</reference>
<evidence type="ECO:0000313" key="1">
    <source>
        <dbReference type="EMBL" id="KAI3699548.1"/>
    </source>
</evidence>
<gene>
    <name evidence="1" type="ORF">L2E82_43943</name>
</gene>